<keyword evidence="12" id="KW-1185">Reference proteome</keyword>
<evidence type="ECO:0000259" key="10">
    <source>
        <dbReference type="Pfam" id="PF24894"/>
    </source>
</evidence>
<keyword evidence="2" id="KW-0321">Glycogen metabolism</keyword>
<evidence type="ECO:0000313" key="11">
    <source>
        <dbReference type="EMBL" id="GAA4402695.1"/>
    </source>
</evidence>
<evidence type="ECO:0000256" key="5">
    <source>
        <dbReference type="ARBA" id="ARBA00022741"/>
    </source>
</evidence>
<dbReference type="EMBL" id="BAABFX010000048">
    <property type="protein sequence ID" value="GAA4402695.1"/>
    <property type="molecule type" value="Genomic_DNA"/>
</dbReference>
<keyword evidence="4 11" id="KW-0548">Nucleotidyltransferase</keyword>
<accession>A0ABP8K994</accession>
<proteinExistence type="inferred from homology"/>
<dbReference type="InterPro" id="IPR011831">
    <property type="entry name" value="ADP-Glc_PPase"/>
</dbReference>
<dbReference type="Gene3D" id="3.90.550.10">
    <property type="entry name" value="Spore Coat Polysaccharide Biosynthesis Protein SpsA, Chain A"/>
    <property type="match status" value="1"/>
</dbReference>
<keyword evidence="6" id="KW-0067">ATP-binding</keyword>
<reference evidence="12" key="1">
    <citation type="journal article" date="2019" name="Int. J. Syst. Evol. Microbiol.">
        <title>The Global Catalogue of Microorganisms (GCM) 10K type strain sequencing project: providing services to taxonomists for standard genome sequencing and annotation.</title>
        <authorList>
            <consortium name="The Broad Institute Genomics Platform"/>
            <consortium name="The Broad Institute Genome Sequencing Center for Infectious Disease"/>
            <person name="Wu L."/>
            <person name="Ma J."/>
        </authorList>
    </citation>
    <scope>NUCLEOTIDE SEQUENCE [LARGE SCALE GENOMIC DNA]</scope>
    <source>
        <strain evidence="12">JCM 17738</strain>
    </source>
</reference>
<dbReference type="InterPro" id="IPR056818">
    <property type="entry name" value="GlmU/GlgC-like_hexapep"/>
</dbReference>
<evidence type="ECO:0000313" key="12">
    <source>
        <dbReference type="Proteomes" id="UP001500390"/>
    </source>
</evidence>
<dbReference type="PANTHER" id="PTHR43523:SF2">
    <property type="entry name" value="GLUCOSE-1-PHOSPHATE ADENYLYLTRANSFERASE"/>
    <property type="match status" value="1"/>
</dbReference>
<dbReference type="InterPro" id="IPR005836">
    <property type="entry name" value="ADP_Glu_pyroP_CS"/>
</dbReference>
<dbReference type="GO" id="GO:0016779">
    <property type="term" value="F:nucleotidyltransferase activity"/>
    <property type="evidence" value="ECO:0007669"/>
    <property type="project" value="UniProtKB-KW"/>
</dbReference>
<evidence type="ECO:0000256" key="2">
    <source>
        <dbReference type="ARBA" id="ARBA00022600"/>
    </source>
</evidence>
<gene>
    <name evidence="11" type="ORF">GCM10023153_31990</name>
</gene>
<sequence length="409" mass="43620">MRTNPRVLAVVQAGGQGSRLDVLTRERAKPALSFAGSFQLIDVALTNCAHSGISDVWLSVQYQAGSLHHHLASGRPWDLDRTRGGLRWLMPQQGGGSAAQDGFSNGNGDDLHRFSDAIREFAPDAVVVMSTDQVLALDLRPVVAAHLERGSHCTVVTTEVSLTQAADKAVITIGRGSRVARLDYKPERPSGTTIAAEVFVYDPTVLLATLEDLRRELSHTDDGNTGIGDFGEHLLPRMIRDGVVHAWPHEGYWADLGAPAAYLSAHRDLLAGRVDVLDRPDWPLLTRWPELPASRVDTGAVLEDVVLSAGCRVKGTVRRSVLGPGVVVEPGAVVEDAVLLAGVRVSRDARVVTAILDEGVRVEAGARVGQATRATRAHDDHIAVVGRDSVIGRGVTVPAGARLEPGTTA</sequence>
<feature type="domain" description="Glucose-1-phosphate adenylyltransferase/Bifunctional protein GlmU-like C-terminal hexapeptide" evidence="10">
    <location>
        <begin position="301"/>
        <end position="374"/>
    </location>
</feature>
<organism evidence="11 12">
    <name type="scientific">Ornithinibacter aureus</name>
    <dbReference type="NCBI Taxonomy" id="622664"/>
    <lineage>
        <taxon>Bacteria</taxon>
        <taxon>Bacillati</taxon>
        <taxon>Actinomycetota</taxon>
        <taxon>Actinomycetes</taxon>
        <taxon>Micrococcales</taxon>
        <taxon>Intrasporangiaceae</taxon>
        <taxon>Ornithinibacter</taxon>
    </lineage>
</organism>
<dbReference type="PROSITE" id="PS00808">
    <property type="entry name" value="ADP_GLC_PYROPHOSPH_1"/>
    <property type="match status" value="1"/>
</dbReference>
<dbReference type="InterPro" id="IPR029044">
    <property type="entry name" value="Nucleotide-diphossugar_trans"/>
</dbReference>
<dbReference type="CDD" id="cd04651">
    <property type="entry name" value="LbH_G1P_AT_C"/>
    <property type="match status" value="1"/>
</dbReference>
<dbReference type="Proteomes" id="UP001500390">
    <property type="component" value="Unassembled WGS sequence"/>
</dbReference>
<dbReference type="Pfam" id="PF00483">
    <property type="entry name" value="NTP_transferase"/>
    <property type="match status" value="1"/>
</dbReference>
<evidence type="ECO:0000256" key="7">
    <source>
        <dbReference type="ARBA" id="ARBA00023056"/>
    </source>
</evidence>
<dbReference type="InterPro" id="IPR005835">
    <property type="entry name" value="NTP_transferase_dom"/>
</dbReference>
<dbReference type="SUPFAM" id="SSF51161">
    <property type="entry name" value="Trimeric LpxA-like enzymes"/>
    <property type="match status" value="1"/>
</dbReference>
<comment type="similarity">
    <text evidence="1">Belongs to the bacterial/plant glucose-1-phosphate adenylyltransferase family.</text>
</comment>
<evidence type="ECO:0000256" key="4">
    <source>
        <dbReference type="ARBA" id="ARBA00022695"/>
    </source>
</evidence>
<evidence type="ECO:0000256" key="6">
    <source>
        <dbReference type="ARBA" id="ARBA00022840"/>
    </source>
</evidence>
<keyword evidence="8" id="KW-0119">Carbohydrate metabolism</keyword>
<feature type="domain" description="Nucleotidyl transferase" evidence="9">
    <location>
        <begin position="9"/>
        <end position="270"/>
    </location>
</feature>
<protein>
    <submittedName>
        <fullName evidence="11">Glucose-1-phosphate adenylyltransferase family protein</fullName>
    </submittedName>
</protein>
<keyword evidence="5" id="KW-0547">Nucleotide-binding</keyword>
<evidence type="ECO:0000256" key="1">
    <source>
        <dbReference type="ARBA" id="ARBA00010443"/>
    </source>
</evidence>
<dbReference type="Gene3D" id="2.160.10.10">
    <property type="entry name" value="Hexapeptide repeat proteins"/>
    <property type="match status" value="1"/>
</dbReference>
<dbReference type="PANTHER" id="PTHR43523">
    <property type="entry name" value="GLUCOSE-1-PHOSPHATE ADENYLYLTRANSFERASE-RELATED"/>
    <property type="match status" value="1"/>
</dbReference>
<dbReference type="RefSeq" id="WP_159901804.1">
    <property type="nucleotide sequence ID" value="NZ_BAABFX010000048.1"/>
</dbReference>
<dbReference type="Pfam" id="PF24894">
    <property type="entry name" value="Hexapep_GlmU"/>
    <property type="match status" value="1"/>
</dbReference>
<keyword evidence="7" id="KW-0320">Glycogen biosynthesis</keyword>
<evidence type="ECO:0000256" key="8">
    <source>
        <dbReference type="ARBA" id="ARBA00023277"/>
    </source>
</evidence>
<dbReference type="InterPro" id="IPR011004">
    <property type="entry name" value="Trimer_LpxA-like_sf"/>
</dbReference>
<name>A0ABP8K994_9MICO</name>
<evidence type="ECO:0000259" key="9">
    <source>
        <dbReference type="Pfam" id="PF00483"/>
    </source>
</evidence>
<evidence type="ECO:0000256" key="3">
    <source>
        <dbReference type="ARBA" id="ARBA00022679"/>
    </source>
</evidence>
<dbReference type="SUPFAM" id="SSF53448">
    <property type="entry name" value="Nucleotide-diphospho-sugar transferases"/>
    <property type="match status" value="1"/>
</dbReference>
<comment type="caution">
    <text evidence="11">The sequence shown here is derived from an EMBL/GenBank/DDBJ whole genome shotgun (WGS) entry which is preliminary data.</text>
</comment>
<keyword evidence="3" id="KW-0808">Transferase</keyword>